<reference evidence="1 2" key="1">
    <citation type="journal article" date="2007" name="Science">
        <title>Genomic minimalism in the early diverging intestinal parasite Giardia lamblia.</title>
        <authorList>
            <person name="Morrison H.G."/>
            <person name="McArthur A.G."/>
            <person name="Gillin F.D."/>
            <person name="Aley S.B."/>
            <person name="Adam R.D."/>
            <person name="Olsen G.J."/>
            <person name="Best A.A."/>
            <person name="Cande W.Z."/>
            <person name="Chen F."/>
            <person name="Cipriano M.J."/>
            <person name="Davids B.J."/>
            <person name="Dawson S.C."/>
            <person name="Elmendorf H.G."/>
            <person name="Hehl A.B."/>
            <person name="Holder M.E."/>
            <person name="Huse S.M."/>
            <person name="Kim U.U."/>
            <person name="Lasek-Nesselquist E."/>
            <person name="Manning G."/>
            <person name="Nigam A."/>
            <person name="Nixon J.E."/>
            <person name="Palm D."/>
            <person name="Passamaneck N.E."/>
            <person name="Prabhu A."/>
            <person name="Reich C.I."/>
            <person name="Reiner D.S."/>
            <person name="Samuelson J."/>
            <person name="Svard S.G."/>
            <person name="Sogin M.L."/>
        </authorList>
    </citation>
    <scope>NUCLEOTIDE SEQUENCE [LARGE SCALE GENOMIC DNA]</scope>
    <source>
        <strain evidence="1 2">WB C6</strain>
    </source>
</reference>
<dbReference type="AlphaFoldDB" id="A8BF51"/>
<dbReference type="GeneID" id="5700382"/>
<dbReference type="Proteomes" id="UP000001548">
    <property type="component" value="Unassembled WGS sequence"/>
</dbReference>
<gene>
    <name evidence="1" type="ORF">GL50803_0019667</name>
</gene>
<dbReference type="RefSeq" id="XP_001707482.1">
    <property type="nucleotide sequence ID" value="XM_001707430.1"/>
</dbReference>
<comment type="caution">
    <text evidence="1">The sequence shown here is derived from an EMBL/GenBank/DDBJ whole genome shotgun (WGS) entry which is preliminary data.</text>
</comment>
<evidence type="ECO:0000313" key="2">
    <source>
        <dbReference type="Proteomes" id="UP000001548"/>
    </source>
</evidence>
<protein>
    <submittedName>
        <fullName evidence="1">Uncharacterized protein</fullName>
    </submittedName>
</protein>
<sequence>MGKVIRAVNRTKKGYVGAPRSARSTEVVITLPPREYRRLRRSLGMTRPPPEFAEKGRIIRHNKPSPARKRARIAALEALRAAREEELARKRFPEDKEYILRILRKWLGEAAAHENAQIVDSRAVCGPRAVRRKTAVRLLPLVRQWLLEPLKDLVARLEAAEK</sequence>
<name>A8BF51_GIAIC</name>
<organism evidence="1 2">
    <name type="scientific">Giardia intestinalis (strain ATCC 50803 / WB clone C6)</name>
    <name type="common">Giardia lamblia</name>
    <dbReference type="NCBI Taxonomy" id="184922"/>
    <lineage>
        <taxon>Eukaryota</taxon>
        <taxon>Metamonada</taxon>
        <taxon>Diplomonadida</taxon>
        <taxon>Hexamitidae</taxon>
        <taxon>Giardiinae</taxon>
        <taxon>Giardia</taxon>
    </lineage>
</organism>
<keyword evidence="2" id="KW-1185">Reference proteome</keyword>
<dbReference type="VEuPathDB" id="GiardiaDB:GL50803_19667"/>
<proteinExistence type="predicted"/>
<dbReference type="HOGENOM" id="CLU_1638557_0_0_1"/>
<dbReference type="EMBL" id="AACB03000001">
    <property type="protein sequence ID" value="KAE8305700.1"/>
    <property type="molecule type" value="Genomic_DNA"/>
</dbReference>
<dbReference type="KEGG" id="gla:GL50803_0019667"/>
<accession>A8BF51</accession>
<evidence type="ECO:0000313" key="1">
    <source>
        <dbReference type="EMBL" id="KAE8305700.1"/>
    </source>
</evidence>